<sequence>MLINKTALVAAAVMVFGVSSAWAADSTSTQINISATVPSTAFYAQASRESPNKSSTVLKYA</sequence>
<name>A0A449IKJ1_PSEFR</name>
<evidence type="ECO:0000313" key="2">
    <source>
        <dbReference type="EMBL" id="VFB19927.1"/>
    </source>
</evidence>
<reference evidence="2 3" key="1">
    <citation type="submission" date="2019-02" db="EMBL/GenBank/DDBJ databases">
        <authorList>
            <consortium name="Pathogen Informatics"/>
        </authorList>
    </citation>
    <scope>NUCLEOTIDE SEQUENCE [LARGE SCALE GENOMIC DNA]</scope>
    <source>
        <strain evidence="2 3">3012STDY7103891</strain>
    </source>
</reference>
<keyword evidence="1" id="KW-0732">Signal</keyword>
<evidence type="ECO:0000256" key="1">
    <source>
        <dbReference type="SAM" id="SignalP"/>
    </source>
</evidence>
<dbReference type="Proteomes" id="UP000330809">
    <property type="component" value="Unassembled WGS sequence"/>
</dbReference>
<gene>
    <name evidence="2" type="ORF">NCTC10754_02535</name>
</gene>
<feature type="signal peptide" evidence="1">
    <location>
        <begin position="1"/>
        <end position="23"/>
    </location>
</feature>
<accession>A0A449IKJ1</accession>
<organism evidence="2 3">
    <name type="scientific">Pseudomonas fragi</name>
    <dbReference type="NCBI Taxonomy" id="296"/>
    <lineage>
        <taxon>Bacteria</taxon>
        <taxon>Pseudomonadati</taxon>
        <taxon>Pseudomonadota</taxon>
        <taxon>Gammaproteobacteria</taxon>
        <taxon>Pseudomonadales</taxon>
        <taxon>Pseudomonadaceae</taxon>
        <taxon>Pseudomonas</taxon>
    </lineage>
</organism>
<protein>
    <submittedName>
        <fullName evidence="2">Uncharacterized protein</fullName>
    </submittedName>
</protein>
<feature type="chain" id="PRO_5019328633" evidence="1">
    <location>
        <begin position="24"/>
        <end position="61"/>
    </location>
</feature>
<dbReference type="AlphaFoldDB" id="A0A449IKJ1"/>
<evidence type="ECO:0000313" key="3">
    <source>
        <dbReference type="Proteomes" id="UP000330809"/>
    </source>
</evidence>
<dbReference type="EMBL" id="CAACYJ010000035">
    <property type="protein sequence ID" value="VFB19927.1"/>
    <property type="molecule type" value="Genomic_DNA"/>
</dbReference>
<proteinExistence type="predicted"/>